<feature type="compositionally biased region" description="Acidic residues" evidence="2">
    <location>
        <begin position="137"/>
        <end position="153"/>
    </location>
</feature>
<proteinExistence type="predicted"/>
<reference evidence="4" key="1">
    <citation type="journal article" date="2020" name="Nature">
        <title>Giant virus diversity and host interactions through global metagenomics.</title>
        <authorList>
            <person name="Schulz F."/>
            <person name="Roux S."/>
            <person name="Paez-Espino D."/>
            <person name="Jungbluth S."/>
            <person name="Walsh D.A."/>
            <person name="Denef V.J."/>
            <person name="McMahon K.D."/>
            <person name="Konstantinidis K.T."/>
            <person name="Eloe-Fadrosh E.A."/>
            <person name="Kyrpides N.C."/>
            <person name="Woyke T."/>
        </authorList>
    </citation>
    <scope>NUCLEOTIDE SEQUENCE</scope>
    <source>
        <strain evidence="4">GVMAG-M-3300027759-42</strain>
    </source>
</reference>
<dbReference type="Gene3D" id="3.40.50.300">
    <property type="entry name" value="P-loop containing nucleotide triphosphate hydrolases"/>
    <property type="match status" value="1"/>
</dbReference>
<keyword evidence="1" id="KW-0175">Coiled coil</keyword>
<protein>
    <recommendedName>
        <fullName evidence="3">Helicase ATP-binding domain-containing protein</fullName>
    </recommendedName>
</protein>
<feature type="region of interest" description="Disordered" evidence="2">
    <location>
        <begin position="133"/>
        <end position="155"/>
    </location>
</feature>
<dbReference type="InterPro" id="IPR027417">
    <property type="entry name" value="P-loop_NTPase"/>
</dbReference>
<feature type="compositionally biased region" description="Basic and acidic residues" evidence="2">
    <location>
        <begin position="1049"/>
        <end position="1116"/>
    </location>
</feature>
<feature type="region of interest" description="Disordered" evidence="2">
    <location>
        <begin position="1049"/>
        <end position="1127"/>
    </location>
</feature>
<sequence>MDTDTDEDFVKGLNDLEKTIEKQSIVSFDPMCVRQKSNWSKRSKIYRFDELDFNPQTLLKDIPEKSPKLDVLLKKIDELDRQDMKKHGKKFKHFIFSDLKSSSYGAKILASALIAKGMKLAYNAKLKPGIKKKLAEGSDDESDDDDYDEDDEGTPLNLVSLGKIKRGGDGTTKKKVKRYEKIELLSADVLNKNKGNNFLLLSSVAVYDQPISVSLKKEILKTFNARPDNIYGEHARIIVMDSGFKEGIDLFDIKYVHIFEPSTVAADQKQVIGRGTRTCGQKGLDFHPQQGWPLHVFVYDLKIPEKLQGSFMGTKTAIELYLKSMNLDIRLLKFASDLEKTTVVGSVDYELNKNIHSFSIPMVSLTDSDNLNDHLSKGEEALYDGGAKKLVVREGPPLIYPEPKRLGFEDMRKYIKDNFSEFKWTDVKMENLCADKQGGGSGQIINYTPTQDFIRNYFTPTNPVKGMLLHHSVGTGKTCSAIAAATTNFEKQGYTILWVTRTTLKSDIWKNMFDQVCNESIRHQIQNSGLQIPAVQNKRMQLLSKAWRVRPMSYKQFSNLVSKKNSMYDTLVKINGKEDPLRNTLLIIDEAHKLYGGGDLSSVERPDMNLLHQALMYSYQYSGQNSVKLLLMTATPVTNDPMELIKLINLCKGPDEQMPGDFDAFARNYLDDDGEFTEKGRGEYLDDISGYVSYLNREKDARQFSQPIIQHIEVPIVSDIANVEKFDKKVVKDLMESDIPDLKRQILEQQEELKGELGDLDPNRFNFLKDELCGDLEGKEEKDCNKIVKRNVRELINEAKVEVKKIREKIKEVKGLIKERNKSKQGVMKDIKENSEKYKEEYEKYKESLLYQLKNKCAKKITRASKLAEVVSQHPAIVNFDERIQAYNDRISELEGEIKALVENHRKRLAHLKTVLRKDLSELERGVIKSTLLDDKKEFKKLLKIKNKSLTVSKRDINKNVRSIQQTRKKYITKIQKVMKKKIKEDNKTQKQIDKEEKKLRKTLRKQGDYEDNVQHEVLTKLVDKYRSKMLENMVDYDEDQYAMEQEKEEKKLAKEVDKKKVADAKKLDKERLRQTKKVEKEKVKTDKKAAAEKLRETKKAEKEKAKADKKAEKEKKAHTKTKKNMK</sequence>
<evidence type="ECO:0000256" key="2">
    <source>
        <dbReference type="SAM" id="MobiDB-lite"/>
    </source>
</evidence>
<dbReference type="CDD" id="cd18785">
    <property type="entry name" value="SF2_C"/>
    <property type="match status" value="1"/>
</dbReference>
<feature type="coiled-coil region" evidence="1">
    <location>
        <begin position="877"/>
        <end position="904"/>
    </location>
</feature>
<dbReference type="PROSITE" id="PS51192">
    <property type="entry name" value="HELICASE_ATP_BIND_1"/>
    <property type="match status" value="1"/>
</dbReference>
<dbReference type="EMBL" id="MN740445">
    <property type="protein sequence ID" value="QHU26825.1"/>
    <property type="molecule type" value="Genomic_DNA"/>
</dbReference>
<name>A0A6C0L9R5_9ZZZZ</name>
<feature type="compositionally biased region" description="Basic residues" evidence="2">
    <location>
        <begin position="1117"/>
        <end position="1127"/>
    </location>
</feature>
<evidence type="ECO:0000256" key="1">
    <source>
        <dbReference type="SAM" id="Coils"/>
    </source>
</evidence>
<feature type="coiled-coil region" evidence="1">
    <location>
        <begin position="789"/>
        <end position="848"/>
    </location>
</feature>
<organism evidence="4">
    <name type="scientific">viral metagenome</name>
    <dbReference type="NCBI Taxonomy" id="1070528"/>
    <lineage>
        <taxon>unclassified sequences</taxon>
        <taxon>metagenomes</taxon>
        <taxon>organismal metagenomes</taxon>
    </lineage>
</organism>
<evidence type="ECO:0000259" key="3">
    <source>
        <dbReference type="PROSITE" id="PS51192"/>
    </source>
</evidence>
<feature type="domain" description="Helicase ATP-binding" evidence="3">
    <location>
        <begin position="458"/>
        <end position="654"/>
    </location>
</feature>
<evidence type="ECO:0000313" key="4">
    <source>
        <dbReference type="EMBL" id="QHU26825.1"/>
    </source>
</evidence>
<accession>A0A6C0L9R5</accession>
<dbReference type="SUPFAM" id="SSF52540">
    <property type="entry name" value="P-loop containing nucleoside triphosphate hydrolases"/>
    <property type="match status" value="2"/>
</dbReference>
<dbReference type="InterPro" id="IPR014001">
    <property type="entry name" value="Helicase_ATP-bd"/>
</dbReference>
<dbReference type="AlphaFoldDB" id="A0A6C0L9R5"/>